<dbReference type="KEGG" id="str:Sterm_2801"/>
<keyword evidence="1" id="KW-0732">Signal</keyword>
<dbReference type="HOGENOM" id="CLU_1467236_0_0_0"/>
<dbReference type="EMBL" id="CP001739">
    <property type="protein sequence ID" value="ACZ09645.1"/>
    <property type="molecule type" value="Genomic_DNA"/>
</dbReference>
<evidence type="ECO:0000313" key="2">
    <source>
        <dbReference type="EMBL" id="ACZ09645.1"/>
    </source>
</evidence>
<keyword evidence="3" id="KW-1185">Reference proteome</keyword>
<feature type="chain" id="PRO_5003019839" evidence="1">
    <location>
        <begin position="19"/>
        <end position="184"/>
    </location>
</feature>
<accession>D1AMS1</accession>
<dbReference type="STRING" id="526218.Sterm_2801"/>
<dbReference type="AlphaFoldDB" id="D1AMS1"/>
<gene>
    <name evidence="2" type="ordered locus">Sterm_2801</name>
</gene>
<dbReference type="Proteomes" id="UP000000845">
    <property type="component" value="Chromosome"/>
</dbReference>
<dbReference type="RefSeq" id="WP_012862239.1">
    <property type="nucleotide sequence ID" value="NC_013517.1"/>
</dbReference>
<reference evidence="3" key="1">
    <citation type="submission" date="2009-09" db="EMBL/GenBank/DDBJ databases">
        <title>The complete chromosome of Sebaldella termitidis ATCC 33386.</title>
        <authorList>
            <consortium name="US DOE Joint Genome Institute (JGI-PGF)"/>
            <person name="Lucas S."/>
            <person name="Copeland A."/>
            <person name="Lapidus A."/>
            <person name="Glavina del Rio T."/>
            <person name="Dalin E."/>
            <person name="Tice H."/>
            <person name="Bruce D."/>
            <person name="Goodwin L."/>
            <person name="Pitluck S."/>
            <person name="Kyrpides N."/>
            <person name="Mavromatis K."/>
            <person name="Ivanova N."/>
            <person name="Mikhailova N."/>
            <person name="Sims D."/>
            <person name="Meincke L."/>
            <person name="Brettin T."/>
            <person name="Detter J.C."/>
            <person name="Han C."/>
            <person name="Larimer F."/>
            <person name="Land M."/>
            <person name="Hauser L."/>
            <person name="Markowitz V."/>
            <person name="Cheng J.F."/>
            <person name="Hugenholtz P."/>
            <person name="Woyke T."/>
            <person name="Wu D."/>
            <person name="Eisen J.A."/>
        </authorList>
    </citation>
    <scope>NUCLEOTIDE SEQUENCE [LARGE SCALE GENOMIC DNA]</scope>
    <source>
        <strain evidence="3">ATCC 33386 / NCTC 11300</strain>
    </source>
</reference>
<organism evidence="2 3">
    <name type="scientific">Sebaldella termitidis (strain ATCC 33386 / NCTC 11300)</name>
    <dbReference type="NCBI Taxonomy" id="526218"/>
    <lineage>
        <taxon>Bacteria</taxon>
        <taxon>Fusobacteriati</taxon>
        <taxon>Fusobacteriota</taxon>
        <taxon>Fusobacteriia</taxon>
        <taxon>Fusobacteriales</taxon>
        <taxon>Leptotrichiaceae</taxon>
        <taxon>Sebaldella</taxon>
    </lineage>
</organism>
<reference evidence="2 3" key="2">
    <citation type="journal article" date="2010" name="Stand. Genomic Sci.">
        <title>Complete genome sequence of Sebaldella termitidis type strain (NCTC 11300).</title>
        <authorList>
            <person name="Harmon-Smith M."/>
            <person name="Celia L."/>
            <person name="Chertkov O."/>
            <person name="Lapidus A."/>
            <person name="Copeland A."/>
            <person name="Glavina Del Rio T."/>
            <person name="Nolan M."/>
            <person name="Lucas S."/>
            <person name="Tice H."/>
            <person name="Cheng J.F."/>
            <person name="Han C."/>
            <person name="Detter J.C."/>
            <person name="Bruce D."/>
            <person name="Goodwin L."/>
            <person name="Pitluck S."/>
            <person name="Pati A."/>
            <person name="Liolios K."/>
            <person name="Ivanova N."/>
            <person name="Mavromatis K."/>
            <person name="Mikhailova N."/>
            <person name="Chen A."/>
            <person name="Palaniappan K."/>
            <person name="Land M."/>
            <person name="Hauser L."/>
            <person name="Chang Y.J."/>
            <person name="Jeffries C.D."/>
            <person name="Brettin T."/>
            <person name="Goker M."/>
            <person name="Beck B."/>
            <person name="Bristow J."/>
            <person name="Eisen J.A."/>
            <person name="Markowitz V."/>
            <person name="Hugenholtz P."/>
            <person name="Kyrpides N.C."/>
            <person name="Klenk H.P."/>
            <person name="Chen F."/>
        </authorList>
    </citation>
    <scope>NUCLEOTIDE SEQUENCE [LARGE SCALE GENOMIC DNA]</scope>
    <source>
        <strain evidence="3">ATCC 33386 / NCTC 11300</strain>
    </source>
</reference>
<proteinExistence type="predicted"/>
<evidence type="ECO:0000256" key="1">
    <source>
        <dbReference type="SAM" id="SignalP"/>
    </source>
</evidence>
<protein>
    <submittedName>
        <fullName evidence="2">Uncharacterized protein</fullName>
    </submittedName>
</protein>
<feature type="signal peptide" evidence="1">
    <location>
        <begin position="1"/>
        <end position="18"/>
    </location>
</feature>
<name>D1AMS1_SEBTE</name>
<sequence length="184" mass="20930">MLKKIILLLAVLSIFSFAAPGEDEKYVIGMLTEYLKSSEIKQEYTQTAIGQVYNVMTYKGKTFDSSISAEEINDKLYSMIETNFDLIKAEVKDSKVNKNGEIELTVNLEGKDIYYPIETNVISSTSQRTVDSDKFVKDFTRYMRMYAAGKKKIKVVYSAGEGGWQLSDEENTKLLTALLLIKYF</sequence>
<evidence type="ECO:0000313" key="3">
    <source>
        <dbReference type="Proteomes" id="UP000000845"/>
    </source>
</evidence>